<evidence type="ECO:0000313" key="1">
    <source>
        <dbReference type="EMBL" id="CAI9758141.1"/>
    </source>
</evidence>
<accession>A0AAD2DNR6</accession>
<organism evidence="1 2">
    <name type="scientific">Fraxinus pennsylvanica</name>
    <dbReference type="NCBI Taxonomy" id="56036"/>
    <lineage>
        <taxon>Eukaryota</taxon>
        <taxon>Viridiplantae</taxon>
        <taxon>Streptophyta</taxon>
        <taxon>Embryophyta</taxon>
        <taxon>Tracheophyta</taxon>
        <taxon>Spermatophyta</taxon>
        <taxon>Magnoliopsida</taxon>
        <taxon>eudicotyledons</taxon>
        <taxon>Gunneridae</taxon>
        <taxon>Pentapetalae</taxon>
        <taxon>asterids</taxon>
        <taxon>lamiids</taxon>
        <taxon>Lamiales</taxon>
        <taxon>Oleaceae</taxon>
        <taxon>Oleeae</taxon>
        <taxon>Fraxinus</taxon>
    </lineage>
</organism>
<proteinExistence type="predicted"/>
<dbReference type="AlphaFoldDB" id="A0AAD2DNR6"/>
<dbReference type="Proteomes" id="UP000834106">
    <property type="component" value="Chromosome 3"/>
</dbReference>
<name>A0AAD2DNR6_9LAMI</name>
<keyword evidence="2" id="KW-1185">Reference proteome</keyword>
<reference evidence="1" key="1">
    <citation type="submission" date="2023-05" db="EMBL/GenBank/DDBJ databases">
        <authorList>
            <person name="Huff M."/>
        </authorList>
    </citation>
    <scope>NUCLEOTIDE SEQUENCE</scope>
</reference>
<protein>
    <submittedName>
        <fullName evidence="1">Uncharacterized protein</fullName>
    </submittedName>
</protein>
<evidence type="ECO:0000313" key="2">
    <source>
        <dbReference type="Proteomes" id="UP000834106"/>
    </source>
</evidence>
<sequence length="116" mass="11673">MVADSLPHIQPLTSISEVSEPPESLSPFLDVSAVDAEPIEMENEIDALRLLFGGLAVAGGGDGGDGGGGGGSRELCCSVVVVGGLAMAGSGFVVMTVAGRYVKLVYCFVCGGRGRI</sequence>
<dbReference type="EMBL" id="OU503038">
    <property type="protein sequence ID" value="CAI9758141.1"/>
    <property type="molecule type" value="Genomic_DNA"/>
</dbReference>
<gene>
    <name evidence="1" type="ORF">FPE_LOCUS5571</name>
</gene>